<dbReference type="AlphaFoldDB" id="A0AAD4C7N7"/>
<name>A0AAD4C7N7_BOLED</name>
<feature type="non-terminal residue" evidence="1">
    <location>
        <position position="59"/>
    </location>
</feature>
<dbReference type="Proteomes" id="UP001194468">
    <property type="component" value="Unassembled WGS sequence"/>
</dbReference>
<accession>A0AAD4C7N7</accession>
<reference evidence="1" key="2">
    <citation type="journal article" date="2020" name="Nat. Commun.">
        <title>Large-scale genome sequencing of mycorrhizal fungi provides insights into the early evolution of symbiotic traits.</title>
        <authorList>
            <person name="Miyauchi S."/>
            <person name="Kiss E."/>
            <person name="Kuo A."/>
            <person name="Drula E."/>
            <person name="Kohler A."/>
            <person name="Sanchez-Garcia M."/>
            <person name="Morin E."/>
            <person name="Andreopoulos B."/>
            <person name="Barry K.W."/>
            <person name="Bonito G."/>
            <person name="Buee M."/>
            <person name="Carver A."/>
            <person name="Chen C."/>
            <person name="Cichocki N."/>
            <person name="Clum A."/>
            <person name="Culley D."/>
            <person name="Crous P.W."/>
            <person name="Fauchery L."/>
            <person name="Girlanda M."/>
            <person name="Hayes R.D."/>
            <person name="Keri Z."/>
            <person name="LaButti K."/>
            <person name="Lipzen A."/>
            <person name="Lombard V."/>
            <person name="Magnuson J."/>
            <person name="Maillard F."/>
            <person name="Murat C."/>
            <person name="Nolan M."/>
            <person name="Ohm R.A."/>
            <person name="Pangilinan J."/>
            <person name="Pereira M.F."/>
            <person name="Perotto S."/>
            <person name="Peter M."/>
            <person name="Pfister S."/>
            <person name="Riley R."/>
            <person name="Sitrit Y."/>
            <person name="Stielow J.B."/>
            <person name="Szollosi G."/>
            <person name="Zifcakova L."/>
            <person name="Stursova M."/>
            <person name="Spatafora J.W."/>
            <person name="Tedersoo L."/>
            <person name="Vaario L.M."/>
            <person name="Yamada A."/>
            <person name="Yan M."/>
            <person name="Wang P."/>
            <person name="Xu J."/>
            <person name="Bruns T."/>
            <person name="Baldrian P."/>
            <person name="Vilgalys R."/>
            <person name="Dunand C."/>
            <person name="Henrissat B."/>
            <person name="Grigoriev I.V."/>
            <person name="Hibbett D."/>
            <person name="Nagy L.G."/>
            <person name="Martin F.M."/>
        </authorList>
    </citation>
    <scope>NUCLEOTIDE SEQUENCE</scope>
    <source>
        <strain evidence="1">BED1</strain>
    </source>
</reference>
<keyword evidence="2" id="KW-1185">Reference proteome</keyword>
<evidence type="ECO:0000313" key="1">
    <source>
        <dbReference type="EMBL" id="KAF8451966.1"/>
    </source>
</evidence>
<dbReference type="EMBL" id="WHUW01000001">
    <property type="protein sequence ID" value="KAF8451966.1"/>
    <property type="molecule type" value="Genomic_DNA"/>
</dbReference>
<reference evidence="1" key="1">
    <citation type="submission" date="2019-10" db="EMBL/GenBank/DDBJ databases">
        <authorList>
            <consortium name="DOE Joint Genome Institute"/>
            <person name="Kuo A."/>
            <person name="Miyauchi S."/>
            <person name="Kiss E."/>
            <person name="Drula E."/>
            <person name="Kohler A."/>
            <person name="Sanchez-Garcia M."/>
            <person name="Andreopoulos B."/>
            <person name="Barry K.W."/>
            <person name="Bonito G."/>
            <person name="Buee M."/>
            <person name="Carver A."/>
            <person name="Chen C."/>
            <person name="Cichocki N."/>
            <person name="Clum A."/>
            <person name="Culley D."/>
            <person name="Crous P.W."/>
            <person name="Fauchery L."/>
            <person name="Girlanda M."/>
            <person name="Hayes R."/>
            <person name="Keri Z."/>
            <person name="LaButti K."/>
            <person name="Lipzen A."/>
            <person name="Lombard V."/>
            <person name="Magnuson J."/>
            <person name="Maillard F."/>
            <person name="Morin E."/>
            <person name="Murat C."/>
            <person name="Nolan M."/>
            <person name="Ohm R."/>
            <person name="Pangilinan J."/>
            <person name="Pereira M."/>
            <person name="Perotto S."/>
            <person name="Peter M."/>
            <person name="Riley R."/>
            <person name="Sitrit Y."/>
            <person name="Stielow B."/>
            <person name="Szollosi G."/>
            <person name="Zifcakova L."/>
            <person name="Stursova M."/>
            <person name="Spatafora J.W."/>
            <person name="Tedersoo L."/>
            <person name="Vaario L.-M."/>
            <person name="Yamada A."/>
            <person name="Yan M."/>
            <person name="Wang P."/>
            <person name="Xu J."/>
            <person name="Bruns T."/>
            <person name="Baldrian P."/>
            <person name="Vilgalys R."/>
            <person name="Henrissat B."/>
            <person name="Grigoriev I.V."/>
            <person name="Hibbett D."/>
            <person name="Nagy L.G."/>
            <person name="Martin F.M."/>
        </authorList>
    </citation>
    <scope>NUCLEOTIDE SEQUENCE</scope>
    <source>
        <strain evidence="1">BED1</strain>
    </source>
</reference>
<protein>
    <submittedName>
        <fullName evidence="1">Uncharacterized protein</fullName>
    </submittedName>
</protein>
<organism evidence="1 2">
    <name type="scientific">Boletus edulis BED1</name>
    <dbReference type="NCBI Taxonomy" id="1328754"/>
    <lineage>
        <taxon>Eukaryota</taxon>
        <taxon>Fungi</taxon>
        <taxon>Dikarya</taxon>
        <taxon>Basidiomycota</taxon>
        <taxon>Agaricomycotina</taxon>
        <taxon>Agaricomycetes</taxon>
        <taxon>Agaricomycetidae</taxon>
        <taxon>Boletales</taxon>
        <taxon>Boletineae</taxon>
        <taxon>Boletaceae</taxon>
        <taxon>Boletoideae</taxon>
        <taxon>Boletus</taxon>
    </lineage>
</organism>
<proteinExistence type="predicted"/>
<evidence type="ECO:0000313" key="2">
    <source>
        <dbReference type="Proteomes" id="UP001194468"/>
    </source>
</evidence>
<gene>
    <name evidence="1" type="ORF">L210DRAFT_3515116</name>
</gene>
<sequence length="59" mass="6435">MPSPRLALGFEAMHPATPMVLSLPTLPSRAIYMFDMASSSTWWSLRPAGIEQLGLLMAS</sequence>
<comment type="caution">
    <text evidence="1">The sequence shown here is derived from an EMBL/GenBank/DDBJ whole genome shotgun (WGS) entry which is preliminary data.</text>
</comment>